<dbReference type="SUPFAM" id="SSF54106">
    <property type="entry name" value="LysM domain"/>
    <property type="match status" value="1"/>
</dbReference>
<dbReference type="PROSITE" id="PS51782">
    <property type="entry name" value="LYSM"/>
    <property type="match status" value="4"/>
</dbReference>
<evidence type="ECO:0000256" key="3">
    <source>
        <dbReference type="ARBA" id="ARBA00044955"/>
    </source>
</evidence>
<protein>
    <recommendedName>
        <fullName evidence="6">LysM domain-containing protein</fullName>
    </recommendedName>
</protein>
<dbReference type="InterPro" id="IPR018392">
    <property type="entry name" value="LysM"/>
</dbReference>
<dbReference type="EMBL" id="MU865743">
    <property type="protein sequence ID" value="KAK4220509.1"/>
    <property type="molecule type" value="Genomic_DNA"/>
</dbReference>
<keyword evidence="8" id="KW-1185">Reference proteome</keyword>
<reference evidence="7" key="1">
    <citation type="journal article" date="2023" name="Mol. Phylogenet. Evol.">
        <title>Genome-scale phylogeny and comparative genomics of the fungal order Sordariales.</title>
        <authorList>
            <person name="Hensen N."/>
            <person name="Bonometti L."/>
            <person name="Westerberg I."/>
            <person name="Brannstrom I.O."/>
            <person name="Guillou S."/>
            <person name="Cros-Aarteil S."/>
            <person name="Calhoun S."/>
            <person name="Haridas S."/>
            <person name="Kuo A."/>
            <person name="Mondo S."/>
            <person name="Pangilinan J."/>
            <person name="Riley R."/>
            <person name="LaButti K."/>
            <person name="Andreopoulos B."/>
            <person name="Lipzen A."/>
            <person name="Chen C."/>
            <person name="Yan M."/>
            <person name="Daum C."/>
            <person name="Ng V."/>
            <person name="Clum A."/>
            <person name="Steindorff A."/>
            <person name="Ohm R.A."/>
            <person name="Martin F."/>
            <person name="Silar P."/>
            <person name="Natvig D.O."/>
            <person name="Lalanne C."/>
            <person name="Gautier V."/>
            <person name="Ament-Velasquez S.L."/>
            <person name="Kruys A."/>
            <person name="Hutchinson M.I."/>
            <person name="Powell A.J."/>
            <person name="Barry K."/>
            <person name="Miller A.N."/>
            <person name="Grigoriev I.V."/>
            <person name="Debuchy R."/>
            <person name="Gladieux P."/>
            <person name="Hiltunen Thoren M."/>
            <person name="Johannesson H."/>
        </authorList>
    </citation>
    <scope>NUCLEOTIDE SEQUENCE</scope>
    <source>
        <strain evidence="7">CBS 990.96</strain>
    </source>
</reference>
<dbReference type="SMART" id="SM00257">
    <property type="entry name" value="LysM"/>
    <property type="match status" value="2"/>
</dbReference>
<feature type="chain" id="PRO_5042870376" description="LysM domain-containing protein" evidence="5">
    <location>
        <begin position="18"/>
        <end position="750"/>
    </location>
</feature>
<gene>
    <name evidence="7" type="ORF">QBC38DRAFT_526748</name>
</gene>
<evidence type="ECO:0000256" key="4">
    <source>
        <dbReference type="SAM" id="MobiDB-lite"/>
    </source>
</evidence>
<dbReference type="InterPro" id="IPR052210">
    <property type="entry name" value="LysM1-like"/>
</dbReference>
<feature type="domain" description="LysM" evidence="6">
    <location>
        <begin position="624"/>
        <end position="671"/>
    </location>
</feature>
<comment type="caution">
    <text evidence="7">The sequence shown here is derived from an EMBL/GenBank/DDBJ whole genome shotgun (WGS) entry which is preliminary data.</text>
</comment>
<keyword evidence="5" id="KW-0732">Signal</keyword>
<name>A0AAN7BE71_9PEZI</name>
<evidence type="ECO:0000313" key="8">
    <source>
        <dbReference type="Proteomes" id="UP001301958"/>
    </source>
</evidence>
<dbReference type="PANTHER" id="PTHR34997">
    <property type="entry name" value="AM15"/>
    <property type="match status" value="1"/>
</dbReference>
<evidence type="ECO:0000256" key="5">
    <source>
        <dbReference type="SAM" id="SignalP"/>
    </source>
</evidence>
<keyword evidence="2" id="KW-0843">Virulence</keyword>
<dbReference type="CDD" id="cd00118">
    <property type="entry name" value="LysM"/>
    <property type="match status" value="3"/>
</dbReference>
<feature type="signal peptide" evidence="5">
    <location>
        <begin position="1"/>
        <end position="17"/>
    </location>
</feature>
<feature type="domain" description="LysM" evidence="6">
    <location>
        <begin position="697"/>
        <end position="747"/>
    </location>
</feature>
<accession>A0AAN7BE71</accession>
<evidence type="ECO:0000256" key="1">
    <source>
        <dbReference type="ARBA" id="ARBA00022669"/>
    </source>
</evidence>
<dbReference type="Proteomes" id="UP001301958">
    <property type="component" value="Unassembled WGS sequence"/>
</dbReference>
<dbReference type="Gene3D" id="3.10.350.10">
    <property type="entry name" value="LysM domain"/>
    <property type="match status" value="4"/>
</dbReference>
<dbReference type="PANTHER" id="PTHR34997:SF1">
    <property type="entry name" value="PEPTIDOGLYCAN-BINDING LYSIN DOMAIN"/>
    <property type="match status" value="1"/>
</dbReference>
<dbReference type="Pfam" id="PF01476">
    <property type="entry name" value="LysM"/>
    <property type="match status" value="2"/>
</dbReference>
<organism evidence="7 8">
    <name type="scientific">Podospora fimiseda</name>
    <dbReference type="NCBI Taxonomy" id="252190"/>
    <lineage>
        <taxon>Eukaryota</taxon>
        <taxon>Fungi</taxon>
        <taxon>Dikarya</taxon>
        <taxon>Ascomycota</taxon>
        <taxon>Pezizomycotina</taxon>
        <taxon>Sordariomycetes</taxon>
        <taxon>Sordariomycetidae</taxon>
        <taxon>Sordariales</taxon>
        <taxon>Podosporaceae</taxon>
        <taxon>Podospora</taxon>
    </lineage>
</organism>
<sequence length="750" mass="80780">MLLILNFFTLRISLSLAFSVIAYTCLFHVTGAVRFITTETALCVSSFRPGFFYTEKFLSKACIDGCENGLLAYERAVVAACAHDTWQGYDEDGPGGEQLGTIPSLLRYLYSVICLRDNGRWCNALAGVAAQAADPGSLIQGPIGLIDGVPSPCDMCFIKSLRIQVSVSYFDGPALVDALIYENKTSSCGIKNMPRTTSALGITLRGRPTLPTSAPYNKLAAWCHDFPTSGLLCIVNKRKITIVPPNATCSATAASENITEVLLKFWNPVLNAGCYNIGKLEGHQLCFSPPGPIYVDPHPIDLAPTSASTPAPVPTNLANGTSTHCGRYYEVQPDEYCNLLAIRLRISLADFLFLNPAFDANCTNLFAYESYCIQPVGDIATYLGQPGASPTSLAPSIPFIPPSPILPTVTVAFPAPANTQAPKDGQLPISPGTRQDCYRYFNGFSFQDARDLAGTTCINQCQRAAAILTIDWGNMQFWNSDLASIKSPACSFNPAYRYCRQLIPSPSQTPEPPPPDHELPAREGAISTCMRYADVPGDWECKDVLLNYNLTIAQFFKYNLPVNADCSGLWPNMTYCIRAPGYPDRDDDSNISSTASPSTSVTATSTSLGPPGPTHAGQPANCNLWHVVVSGDTCATVPAKYGITIAQFLDWNPAVSTDCTINFWLGEAYCVGISGKQAVPVVPTPVQAGNAVSGCKKYAQAQTGDSCSDFAVRNGLSLAKLYAWNRVLGTDGSGCKTSFWAMYWYCVGVA</sequence>
<comment type="similarity">
    <text evidence="3">Belongs to the secreted LysM effector family.</text>
</comment>
<proteinExistence type="inferred from homology"/>
<feature type="region of interest" description="Disordered" evidence="4">
    <location>
        <begin position="587"/>
        <end position="615"/>
    </location>
</feature>
<keyword evidence="1" id="KW-0147">Chitin-binding</keyword>
<dbReference type="AlphaFoldDB" id="A0AAN7BE71"/>
<evidence type="ECO:0000256" key="2">
    <source>
        <dbReference type="ARBA" id="ARBA00023026"/>
    </source>
</evidence>
<dbReference type="GO" id="GO:0008061">
    <property type="term" value="F:chitin binding"/>
    <property type="evidence" value="ECO:0007669"/>
    <property type="project" value="UniProtKB-KW"/>
</dbReference>
<feature type="domain" description="LysM" evidence="6">
    <location>
        <begin position="327"/>
        <end position="373"/>
    </location>
</feature>
<reference evidence="7" key="2">
    <citation type="submission" date="2023-05" db="EMBL/GenBank/DDBJ databases">
        <authorList>
            <consortium name="Lawrence Berkeley National Laboratory"/>
            <person name="Steindorff A."/>
            <person name="Hensen N."/>
            <person name="Bonometti L."/>
            <person name="Westerberg I."/>
            <person name="Brannstrom I.O."/>
            <person name="Guillou S."/>
            <person name="Cros-Aarteil S."/>
            <person name="Calhoun S."/>
            <person name="Haridas S."/>
            <person name="Kuo A."/>
            <person name="Mondo S."/>
            <person name="Pangilinan J."/>
            <person name="Riley R."/>
            <person name="Labutti K."/>
            <person name="Andreopoulos B."/>
            <person name="Lipzen A."/>
            <person name="Chen C."/>
            <person name="Yanf M."/>
            <person name="Daum C."/>
            <person name="Ng V."/>
            <person name="Clum A."/>
            <person name="Ohm R."/>
            <person name="Martin F."/>
            <person name="Silar P."/>
            <person name="Natvig D."/>
            <person name="Lalanne C."/>
            <person name="Gautier V."/>
            <person name="Ament-Velasquez S.L."/>
            <person name="Kruys A."/>
            <person name="Hutchinson M.I."/>
            <person name="Powell A.J."/>
            <person name="Barry K."/>
            <person name="Miller A.N."/>
            <person name="Grigoriev I.V."/>
            <person name="Debuchy R."/>
            <person name="Gladieux P."/>
            <person name="Thoren M.H."/>
            <person name="Johannesson H."/>
        </authorList>
    </citation>
    <scope>NUCLEOTIDE SEQUENCE</scope>
    <source>
        <strain evidence="7">CBS 990.96</strain>
    </source>
</reference>
<evidence type="ECO:0000259" key="6">
    <source>
        <dbReference type="PROSITE" id="PS51782"/>
    </source>
</evidence>
<feature type="compositionally biased region" description="Low complexity" evidence="4">
    <location>
        <begin position="592"/>
        <end position="607"/>
    </location>
</feature>
<evidence type="ECO:0000313" key="7">
    <source>
        <dbReference type="EMBL" id="KAK4220509.1"/>
    </source>
</evidence>
<dbReference type="InterPro" id="IPR036779">
    <property type="entry name" value="LysM_dom_sf"/>
</dbReference>
<feature type="domain" description="LysM" evidence="6">
    <location>
        <begin position="530"/>
        <end position="577"/>
    </location>
</feature>